<evidence type="ECO:0000313" key="1">
    <source>
        <dbReference type="EMBL" id="GBO41342.1"/>
    </source>
</evidence>
<dbReference type="GO" id="GO:0015421">
    <property type="term" value="F:ABC-type oligopeptide transporter activity"/>
    <property type="evidence" value="ECO:0007669"/>
    <property type="project" value="TreeGrafter"/>
</dbReference>
<dbReference type="OrthoDB" id="6500128at2759"/>
<dbReference type="GO" id="GO:0005743">
    <property type="term" value="C:mitochondrial inner membrane"/>
    <property type="evidence" value="ECO:0007669"/>
    <property type="project" value="TreeGrafter"/>
</dbReference>
<reference evidence="1 2" key="1">
    <citation type="journal article" date="2019" name="Sci. Rep.">
        <title>Orb-weaving spider Araneus ventricosus genome elucidates the spidroin gene catalogue.</title>
        <authorList>
            <person name="Kono N."/>
            <person name="Nakamura H."/>
            <person name="Ohtoshi R."/>
            <person name="Moran D.A.P."/>
            <person name="Shinohara A."/>
            <person name="Yoshida Y."/>
            <person name="Fujiwara M."/>
            <person name="Mori M."/>
            <person name="Tomita M."/>
            <person name="Arakawa K."/>
        </authorList>
    </citation>
    <scope>NUCLEOTIDE SEQUENCE [LARGE SCALE GENOMIC DNA]</scope>
</reference>
<proteinExistence type="predicted"/>
<dbReference type="SUPFAM" id="SSF52540">
    <property type="entry name" value="P-loop containing nucleoside triphosphate hydrolases"/>
    <property type="match status" value="1"/>
</dbReference>
<name>A0A4Y2WZX5_ARAVE</name>
<dbReference type="GO" id="GO:0090374">
    <property type="term" value="P:oligopeptide export from mitochondrion"/>
    <property type="evidence" value="ECO:0007669"/>
    <property type="project" value="TreeGrafter"/>
</dbReference>
<comment type="caution">
    <text evidence="1">The sequence shown here is derived from an EMBL/GenBank/DDBJ whole genome shotgun (WGS) entry which is preliminary data.</text>
</comment>
<dbReference type="PANTHER" id="PTHR43394">
    <property type="entry name" value="ATP-DEPENDENT PERMEASE MDL1, MITOCHONDRIAL"/>
    <property type="match status" value="1"/>
</dbReference>
<protein>
    <submittedName>
        <fullName evidence="1">Multidrug resistance protein pgp-3</fullName>
    </submittedName>
</protein>
<dbReference type="Proteomes" id="UP000499080">
    <property type="component" value="Unassembled WGS sequence"/>
</dbReference>
<feature type="non-terminal residue" evidence="1">
    <location>
        <position position="1"/>
    </location>
</feature>
<keyword evidence="2" id="KW-1185">Reference proteome</keyword>
<dbReference type="InterPro" id="IPR027417">
    <property type="entry name" value="P-loop_NTPase"/>
</dbReference>
<gene>
    <name evidence="1" type="primary">pgp-3</name>
    <name evidence="1" type="ORF">AVEN_122211_1</name>
</gene>
<accession>A0A4Y2WZX5</accession>
<dbReference type="EMBL" id="BGPR01066950">
    <property type="protein sequence ID" value="GBO41342.1"/>
    <property type="molecule type" value="Genomic_DNA"/>
</dbReference>
<dbReference type="InterPro" id="IPR039421">
    <property type="entry name" value="Type_1_exporter"/>
</dbReference>
<dbReference type="AlphaFoldDB" id="A0A4Y2WZX5"/>
<dbReference type="PANTHER" id="PTHR43394:SF1">
    <property type="entry name" value="ATP-BINDING CASSETTE SUB-FAMILY B MEMBER 10, MITOCHONDRIAL"/>
    <property type="match status" value="1"/>
</dbReference>
<dbReference type="Gene3D" id="3.40.50.300">
    <property type="entry name" value="P-loop containing nucleotide triphosphate hydrolases"/>
    <property type="match status" value="1"/>
</dbReference>
<evidence type="ECO:0000313" key="2">
    <source>
        <dbReference type="Proteomes" id="UP000499080"/>
    </source>
</evidence>
<organism evidence="1 2">
    <name type="scientific">Araneus ventricosus</name>
    <name type="common">Orbweaver spider</name>
    <name type="synonym">Epeira ventricosa</name>
    <dbReference type="NCBI Taxonomy" id="182803"/>
    <lineage>
        <taxon>Eukaryota</taxon>
        <taxon>Metazoa</taxon>
        <taxon>Ecdysozoa</taxon>
        <taxon>Arthropoda</taxon>
        <taxon>Chelicerata</taxon>
        <taxon>Arachnida</taxon>
        <taxon>Araneae</taxon>
        <taxon>Araneomorphae</taxon>
        <taxon>Entelegynae</taxon>
        <taxon>Araneoidea</taxon>
        <taxon>Araneidae</taxon>
        <taxon>Araneus</taxon>
    </lineage>
</organism>
<sequence>IVQEALDNARSGRTCLVIAHRLTTIQNADSIAVIHKGGVVEQGTHQDLLKRKGHYYKLYNNQYSKRDNTST</sequence>